<name>A0A074RQS5_9AGAM</name>
<keyword evidence="1" id="KW-0472">Membrane</keyword>
<dbReference type="AlphaFoldDB" id="A0A074RQS5"/>
<dbReference type="Proteomes" id="UP000027456">
    <property type="component" value="Unassembled WGS sequence"/>
</dbReference>
<feature type="transmembrane region" description="Helical" evidence="1">
    <location>
        <begin position="59"/>
        <end position="79"/>
    </location>
</feature>
<feature type="transmembrane region" description="Helical" evidence="1">
    <location>
        <begin position="15"/>
        <end position="38"/>
    </location>
</feature>
<reference evidence="2 3" key="1">
    <citation type="submission" date="2013-12" db="EMBL/GenBank/DDBJ databases">
        <authorList>
            <person name="Cubeta M."/>
            <person name="Pakala S."/>
            <person name="Fedorova N."/>
            <person name="Thomas E."/>
            <person name="Dean R."/>
            <person name="Jabaji S."/>
            <person name="Neate S."/>
            <person name="Toda T."/>
            <person name="Tavantzis S."/>
            <person name="Vilgalys R."/>
            <person name="Bharathan N."/>
            <person name="Pakala S."/>
            <person name="Losada L.S."/>
            <person name="Zafar N."/>
            <person name="Nierman W."/>
        </authorList>
    </citation>
    <scope>NUCLEOTIDE SEQUENCE [LARGE SCALE GENOMIC DNA]</scope>
    <source>
        <strain evidence="2 3">123E</strain>
    </source>
</reference>
<accession>A0A074RQS5</accession>
<dbReference type="EMBL" id="AZST01000854">
    <property type="protein sequence ID" value="KEP47053.1"/>
    <property type="molecule type" value="Genomic_DNA"/>
</dbReference>
<feature type="transmembrane region" description="Helical" evidence="1">
    <location>
        <begin position="132"/>
        <end position="157"/>
    </location>
</feature>
<dbReference type="HOGENOM" id="CLU_028554_0_0_1"/>
<evidence type="ECO:0000313" key="2">
    <source>
        <dbReference type="EMBL" id="KEP47053.1"/>
    </source>
</evidence>
<dbReference type="OrthoDB" id="3256592at2759"/>
<sequence>MPVSPSESKYPSLLIWHYWISLSRILSAFAGLGILLYLSICFSPEVWYYYRTSSIHVQWVFTIVTWILVSLNDLFVLTIGMKQAYPYLGGIGVQSTLSLATLIFSTIPSLPLMQAAFAVYSHSVTKDWRFMILPGIPATICWILSVCCLGLVIWPVFFLRNRYKMTWKQVLKCNTKDAFLLLADEPNRHYASGVKIQSRVILNRQIICMPFNGLKRYFTRLLFRRVHPVERKSYAFARNIFAILAMVILVFRAITALIQTKSKVDTRVYSKNCKPVYFREHEVQVLVLLGSTGRLNDELSIQTKIWVKTSQGATKPCKRAELSGYGAGYPFVLLSYTCNYSTVFGSSFKPYTYLITTNSSNQSPLAYEDMPLVWFANTKETPQGKGVLPPFYSIPWRPLPGYHSELETGLVSKGFISSPIMRDLVLNADPEYTYISLYPFATLAAVPLANSTIATARIHFTMRPGLNYLRDREPFDQMDSPEGYPLSLGWLDYRTCDFIEDYRSGTILDVLGSVGGLFAILQTIHLLLFGRPLLWGLLGTKLINPFGLVGAFDTKDFGRRLHETYGREPTKDNPDTIQTAAFLRDFVIDFGPLATGANQGQMSTAIRPTTDRHGTLNSMVPLMPVQRENTMEYEPGRETDPTP</sequence>
<protein>
    <submittedName>
        <fullName evidence="2">Putative transmembrane protein</fullName>
    </submittedName>
</protein>
<evidence type="ECO:0000313" key="3">
    <source>
        <dbReference type="Proteomes" id="UP000027456"/>
    </source>
</evidence>
<comment type="caution">
    <text evidence="2">The sequence shown here is derived from an EMBL/GenBank/DDBJ whole genome shotgun (WGS) entry which is preliminary data.</text>
</comment>
<keyword evidence="1" id="KW-1133">Transmembrane helix</keyword>
<organism evidence="2 3">
    <name type="scientific">Rhizoctonia solani 123E</name>
    <dbReference type="NCBI Taxonomy" id="1423351"/>
    <lineage>
        <taxon>Eukaryota</taxon>
        <taxon>Fungi</taxon>
        <taxon>Dikarya</taxon>
        <taxon>Basidiomycota</taxon>
        <taxon>Agaricomycotina</taxon>
        <taxon>Agaricomycetes</taxon>
        <taxon>Cantharellales</taxon>
        <taxon>Ceratobasidiaceae</taxon>
        <taxon>Rhizoctonia</taxon>
    </lineage>
</organism>
<feature type="transmembrane region" description="Helical" evidence="1">
    <location>
        <begin position="240"/>
        <end position="258"/>
    </location>
</feature>
<gene>
    <name evidence="2" type="ORF">V565_169860</name>
</gene>
<proteinExistence type="predicted"/>
<keyword evidence="3" id="KW-1185">Reference proteome</keyword>
<evidence type="ECO:0000256" key="1">
    <source>
        <dbReference type="SAM" id="Phobius"/>
    </source>
</evidence>
<keyword evidence="1 2" id="KW-0812">Transmembrane</keyword>
<feature type="transmembrane region" description="Helical" evidence="1">
    <location>
        <begin position="99"/>
        <end position="120"/>
    </location>
</feature>